<reference evidence="3 4" key="1">
    <citation type="journal article" date="2011" name="J. Bacteriol.">
        <title>Two new complete genome sequences offer insight into host and tissue specificity of plant pathogenic Xanthomonas spp.</title>
        <authorList>
            <person name="Bogdanove A.J."/>
            <person name="Koebnik R."/>
            <person name="Lu H."/>
            <person name="Furutani A."/>
            <person name="Angiuoli S.V."/>
            <person name="Patil P.B."/>
            <person name="Van Sluys M.A."/>
            <person name="Ryan R.P."/>
            <person name="Meyer D.F."/>
            <person name="Han S.W."/>
            <person name="Aparna G."/>
            <person name="Rajaram M."/>
            <person name="Delcher A.L."/>
            <person name="Phillippy A.M."/>
            <person name="Puiu D."/>
            <person name="Schatz M.C."/>
            <person name="Shumway M."/>
            <person name="Sommer D.D."/>
            <person name="Trapnell C."/>
            <person name="Benahmed F."/>
            <person name="Dimitrov G."/>
            <person name="Madupu R."/>
            <person name="Radune D."/>
            <person name="Sullivan S."/>
            <person name="Jha G."/>
            <person name="Ishihara H."/>
            <person name="Lee S.W."/>
            <person name="Pandey A."/>
            <person name="Sharma V."/>
            <person name="Sriariyanun M."/>
            <person name="Szurek B."/>
            <person name="Vera-Cruz C.M."/>
            <person name="Dorman K.S."/>
            <person name="Ronald P.C."/>
            <person name="Verdier V."/>
            <person name="Dow J.M."/>
            <person name="Sonti R.V."/>
            <person name="Tsuge S."/>
            <person name="Brendel V.P."/>
            <person name="Rabinowicz P.D."/>
            <person name="Leach J.E."/>
            <person name="White F.F."/>
            <person name="Salzberg S.L."/>
        </authorList>
    </citation>
    <scope>NUCLEOTIDE SEQUENCE [LARGE SCALE GENOMIC DNA]</scope>
    <source>
        <strain evidence="3 4">BLS256</strain>
    </source>
</reference>
<dbReference type="GO" id="GO:0005524">
    <property type="term" value="F:ATP binding"/>
    <property type="evidence" value="ECO:0007669"/>
    <property type="project" value="InterPro"/>
</dbReference>
<dbReference type="InterPro" id="IPR053524">
    <property type="entry name" value="Aerial_hyphae_peptide-synth"/>
</dbReference>
<dbReference type="InterPro" id="IPR007822">
    <property type="entry name" value="LANC-like"/>
</dbReference>
<dbReference type="GO" id="GO:0004672">
    <property type="term" value="F:protein kinase activity"/>
    <property type="evidence" value="ECO:0007669"/>
    <property type="project" value="InterPro"/>
</dbReference>
<dbReference type="KEGG" id="xor:XOC_2636"/>
<feature type="domain" description="Protein kinase" evidence="2">
    <location>
        <begin position="229"/>
        <end position="533"/>
    </location>
</feature>
<accession>G7THG2</accession>
<dbReference type="EMBL" id="CP003057">
    <property type="protein sequence ID" value="AEQ96746.1"/>
    <property type="molecule type" value="Genomic_DNA"/>
</dbReference>
<protein>
    <submittedName>
        <fullName evidence="3">Membrane translocator, putative</fullName>
    </submittedName>
</protein>
<evidence type="ECO:0000259" key="2">
    <source>
        <dbReference type="PROSITE" id="PS50011"/>
    </source>
</evidence>
<evidence type="ECO:0000313" key="3">
    <source>
        <dbReference type="EMBL" id="AEQ96746.1"/>
    </source>
</evidence>
<dbReference type="InterPro" id="IPR011009">
    <property type="entry name" value="Kinase-like_dom_sf"/>
</dbReference>
<dbReference type="Proteomes" id="UP000008851">
    <property type="component" value="Chromosome"/>
</dbReference>
<dbReference type="GO" id="GO:0031179">
    <property type="term" value="P:peptide modification"/>
    <property type="evidence" value="ECO:0007669"/>
    <property type="project" value="InterPro"/>
</dbReference>
<keyword evidence="1" id="KW-0472">Membrane</keyword>
<dbReference type="InterPro" id="IPR058053">
    <property type="entry name" value="RamC_C"/>
</dbReference>
<organism evidence="3 4">
    <name type="scientific">Xanthomonas oryzae pv. oryzicola (strain BLS256)</name>
    <dbReference type="NCBI Taxonomy" id="383407"/>
    <lineage>
        <taxon>Bacteria</taxon>
        <taxon>Pseudomonadati</taxon>
        <taxon>Pseudomonadota</taxon>
        <taxon>Gammaproteobacteria</taxon>
        <taxon>Lysobacterales</taxon>
        <taxon>Lysobacteraceae</taxon>
        <taxon>Xanthomonas</taxon>
    </lineage>
</organism>
<dbReference type="Pfam" id="PF05147">
    <property type="entry name" value="LANC_like"/>
    <property type="match status" value="1"/>
</dbReference>
<dbReference type="SUPFAM" id="SSF158745">
    <property type="entry name" value="LanC-like"/>
    <property type="match status" value="1"/>
</dbReference>
<dbReference type="Gene3D" id="1.50.10.20">
    <property type="match status" value="1"/>
</dbReference>
<dbReference type="InterPro" id="IPR000719">
    <property type="entry name" value="Prot_kinase_dom"/>
</dbReference>
<dbReference type="RefSeq" id="WP_014503528.1">
    <property type="nucleotide sequence ID" value="NC_017267.2"/>
</dbReference>
<dbReference type="PROSITE" id="PS50011">
    <property type="entry name" value="PROTEIN_KINASE_DOM"/>
    <property type="match status" value="1"/>
</dbReference>
<dbReference type="CDD" id="cd04791">
    <property type="entry name" value="LanC_SerThrkinase"/>
    <property type="match status" value="1"/>
</dbReference>
<dbReference type="SMART" id="SM01260">
    <property type="entry name" value="LANC_like"/>
    <property type="match status" value="1"/>
</dbReference>
<keyword evidence="1" id="KW-1133">Transmembrane helix</keyword>
<evidence type="ECO:0000256" key="1">
    <source>
        <dbReference type="SAM" id="Phobius"/>
    </source>
</evidence>
<dbReference type="HOGENOM" id="CLU_014914_0_0_6"/>
<evidence type="ECO:0000313" key="4">
    <source>
        <dbReference type="Proteomes" id="UP000008851"/>
    </source>
</evidence>
<dbReference type="SUPFAM" id="SSF56112">
    <property type="entry name" value="Protein kinase-like (PK-like)"/>
    <property type="match status" value="1"/>
</dbReference>
<sequence length="881" mass="97672">MNHQNNGDLNAHPEFFVPLNKYKPKSTYYACVDPLLPALWRLRRDYFWTQAVAPVSPYLTQGWKIHISCTLKYAKTVLERVTRVCTDDGTEFKFASDEFIHRKLLSKSAARQSGGKFMTIYPAGIEKFEGLIETLYRTLQDIQGPYILSDRQYKDSGAVFYRYGGFRAFTVRDFSGREKSMILDDDFRLVEDQRIPHFRVPAFVTDKRWGQIDEPADAVGADVLFGDEYAIESVLKFSNAGGVYAGRRVADGLSVVIKEARPHVDAEINGLDPLNRLKKEQRILHVLEGSGIAPRPLGWFVEWEHTFLVQEKIAGKTLREYCLDATKSLYPGSSQADVRTWLQKSAAIGADLIEKVRLLHVQDIVFGDISTNNIIIDPESLTLRFIDFEGALQVGVDENINIYTPGFCAPSRPEREVAQASDDLYALGCVLLALLAPSSVSLDIVKEYPERILAELMADVGLPRAFKTCIESLLRDPCSDLGECRRLLESISLDRVTEFSIESTDSHRPDVAQLVGKAMDYMRSVMSMDHPWRPFPLDAQSVDLIAVDHGVAGIALVWQQVEKDVPDSLKEWMARSETKGNHLPGLLNGLCGMAWVQCAIGLTDESERVLARAAEHHLLHENMSLGYGYAGYGLTCLKIWLANKDDKKLEEAEKVGKALLATGVAQESGVAWSLDANGYTGLGLHSGASGIALFLLYLGIATGKDGYISLAMQGLDCDIAHGRTVNGAVGFPTDTVPKNRILYPYLSAVTAGVACVAVRMYAITRHEKYKLFVDQVKASVAQKYTMSGDLFLGLSGIGHYLLDAAQFLEDDSYRCLAWRIASGLNLFKIEKDSGICFSGRNSPRISCSLAGGGAGIISYLDRLVCEKKNEFLMLDEILAKN</sequence>
<keyword evidence="1" id="KW-0812">Transmembrane</keyword>
<dbReference type="Pfam" id="PF00069">
    <property type="entry name" value="Pkinase"/>
    <property type="match status" value="1"/>
</dbReference>
<proteinExistence type="predicted"/>
<feature type="transmembrane region" description="Helical" evidence="1">
    <location>
        <begin position="742"/>
        <end position="762"/>
    </location>
</feature>
<dbReference type="Pfam" id="PF25816">
    <property type="entry name" value="RamC_N"/>
    <property type="match status" value="1"/>
</dbReference>
<dbReference type="SMART" id="SM00220">
    <property type="entry name" value="S_TKc"/>
    <property type="match status" value="1"/>
</dbReference>
<dbReference type="InterPro" id="IPR057929">
    <property type="entry name" value="RamC_N"/>
</dbReference>
<dbReference type="AlphaFoldDB" id="G7THG2"/>
<gene>
    <name evidence="3" type="ORF">XOC_2636</name>
</gene>
<dbReference type="NCBIfam" id="NF038151">
    <property type="entry name" value="lanthi_synth_III"/>
    <property type="match status" value="1"/>
</dbReference>
<dbReference type="eggNOG" id="COG0515">
    <property type="taxonomic scope" value="Bacteria"/>
</dbReference>
<dbReference type="Gene3D" id="1.10.510.10">
    <property type="entry name" value="Transferase(Phosphotransferase) domain 1"/>
    <property type="match status" value="1"/>
</dbReference>
<name>G7THG2_XANOB</name>